<keyword evidence="2" id="KW-1185">Reference proteome</keyword>
<comment type="caution">
    <text evidence="1">The sequence shown here is derived from an EMBL/GenBank/DDBJ whole genome shotgun (WGS) entry which is preliminary data.</text>
</comment>
<dbReference type="EMBL" id="JAUEPU010000013">
    <property type="protein sequence ID" value="KAK0497515.1"/>
    <property type="molecule type" value="Genomic_DNA"/>
</dbReference>
<evidence type="ECO:0000313" key="2">
    <source>
        <dbReference type="Proteomes" id="UP001175228"/>
    </source>
</evidence>
<proteinExistence type="predicted"/>
<accession>A0AA39Q7A9</accession>
<gene>
    <name evidence="1" type="ORF">EDD18DRAFT_1162624</name>
</gene>
<organism evidence="1 2">
    <name type="scientific">Armillaria luteobubalina</name>
    <dbReference type="NCBI Taxonomy" id="153913"/>
    <lineage>
        <taxon>Eukaryota</taxon>
        <taxon>Fungi</taxon>
        <taxon>Dikarya</taxon>
        <taxon>Basidiomycota</taxon>
        <taxon>Agaricomycotina</taxon>
        <taxon>Agaricomycetes</taxon>
        <taxon>Agaricomycetidae</taxon>
        <taxon>Agaricales</taxon>
        <taxon>Marasmiineae</taxon>
        <taxon>Physalacriaceae</taxon>
        <taxon>Armillaria</taxon>
    </lineage>
</organism>
<protein>
    <submittedName>
        <fullName evidence="1">Uncharacterized protein</fullName>
    </submittedName>
</protein>
<dbReference type="AlphaFoldDB" id="A0AA39Q7A9"/>
<dbReference type="Proteomes" id="UP001175228">
    <property type="component" value="Unassembled WGS sequence"/>
</dbReference>
<evidence type="ECO:0000313" key="1">
    <source>
        <dbReference type="EMBL" id="KAK0497515.1"/>
    </source>
</evidence>
<reference evidence="1" key="1">
    <citation type="submission" date="2023-06" db="EMBL/GenBank/DDBJ databases">
        <authorList>
            <consortium name="Lawrence Berkeley National Laboratory"/>
            <person name="Ahrendt S."/>
            <person name="Sahu N."/>
            <person name="Indic B."/>
            <person name="Wong-Bajracharya J."/>
            <person name="Merenyi Z."/>
            <person name="Ke H.-M."/>
            <person name="Monk M."/>
            <person name="Kocsube S."/>
            <person name="Drula E."/>
            <person name="Lipzen A."/>
            <person name="Balint B."/>
            <person name="Henrissat B."/>
            <person name="Andreopoulos B."/>
            <person name="Martin F.M."/>
            <person name="Harder C.B."/>
            <person name="Rigling D."/>
            <person name="Ford K.L."/>
            <person name="Foster G.D."/>
            <person name="Pangilinan J."/>
            <person name="Papanicolaou A."/>
            <person name="Barry K."/>
            <person name="LaButti K."/>
            <person name="Viragh M."/>
            <person name="Koriabine M."/>
            <person name="Yan M."/>
            <person name="Riley R."/>
            <person name="Champramary S."/>
            <person name="Plett K.L."/>
            <person name="Tsai I.J."/>
            <person name="Slot J."/>
            <person name="Sipos G."/>
            <person name="Plett J."/>
            <person name="Nagy L.G."/>
            <person name="Grigoriev I.V."/>
        </authorList>
    </citation>
    <scope>NUCLEOTIDE SEQUENCE</scope>
    <source>
        <strain evidence="1">HWK02</strain>
    </source>
</reference>
<sequence length="213" mass="23908">MWPACLGRRDGSSENELLYLSILVTMTFLSDCIPIRVSDAKRYLTNGVCPKLKEIKDSIACLEKVEKQLAKEYGMSGRIDSANVLEKTKQGAREVQQDRSTLTRIDHLPAGASPKSGCFSSKGEVLGDVDRMNEERIAEKYGMSGDIDSVKIIQEVERREEAFKESLQQLDQLHERRIELNGTRCSSGEASSRVGEYTLRVAWISYIIISLDL</sequence>
<name>A0AA39Q7A9_9AGAR</name>